<accession>A0A9I9E5E9</accession>
<dbReference type="EnsemblPlants" id="MELO3C029015.2.1">
    <property type="protein sequence ID" value="MELO3C029015.2.1"/>
    <property type="gene ID" value="MELO3C029015.2"/>
</dbReference>
<evidence type="ECO:0000313" key="1">
    <source>
        <dbReference type="EnsemblPlants" id="MELO3C029015.2.1"/>
    </source>
</evidence>
<proteinExistence type="predicted"/>
<name>A0A9I9E5E9_CUCME</name>
<dbReference type="Gramene" id="MELO3C029015.2.1">
    <property type="protein sequence ID" value="MELO3C029015.2.1"/>
    <property type="gene ID" value="MELO3C029015.2"/>
</dbReference>
<protein>
    <submittedName>
        <fullName evidence="1">Uncharacterized protein</fullName>
    </submittedName>
</protein>
<dbReference type="AlphaFoldDB" id="A0A9I9E5E9"/>
<organism evidence="1">
    <name type="scientific">Cucumis melo</name>
    <name type="common">Muskmelon</name>
    <dbReference type="NCBI Taxonomy" id="3656"/>
    <lineage>
        <taxon>Eukaryota</taxon>
        <taxon>Viridiplantae</taxon>
        <taxon>Streptophyta</taxon>
        <taxon>Embryophyta</taxon>
        <taxon>Tracheophyta</taxon>
        <taxon>Spermatophyta</taxon>
        <taxon>Magnoliopsida</taxon>
        <taxon>eudicotyledons</taxon>
        <taxon>Gunneridae</taxon>
        <taxon>Pentapetalae</taxon>
        <taxon>rosids</taxon>
        <taxon>fabids</taxon>
        <taxon>Cucurbitales</taxon>
        <taxon>Cucurbitaceae</taxon>
        <taxon>Benincaseae</taxon>
        <taxon>Cucumis</taxon>
    </lineage>
</organism>
<reference evidence="1" key="1">
    <citation type="submission" date="2023-03" db="UniProtKB">
        <authorList>
            <consortium name="EnsemblPlants"/>
        </authorList>
    </citation>
    <scope>IDENTIFICATION</scope>
</reference>
<sequence length="101" mass="11683">MKSNFQILRELAKVLSNQPTLNRKFLQHDGGNPKNRQNDIPRLCFFDDLLQERCVLSSSVSTLCQRRLVSYSKLSFTRRSKRARILGSVPNVPKHVLQTKN</sequence>